<accession>A0A2I0UA60</accession>
<name>A0A2I0UA60_LIMLA</name>
<dbReference type="Proteomes" id="UP000233556">
    <property type="component" value="Unassembled WGS sequence"/>
</dbReference>
<evidence type="ECO:0000313" key="1">
    <source>
        <dbReference type="EMBL" id="PKU42925.1"/>
    </source>
</evidence>
<protein>
    <submittedName>
        <fullName evidence="1">Uncharacterized protein</fullName>
    </submittedName>
</protein>
<keyword evidence="2" id="KW-1185">Reference proteome</keyword>
<proteinExistence type="predicted"/>
<evidence type="ECO:0000313" key="2">
    <source>
        <dbReference type="Proteomes" id="UP000233556"/>
    </source>
</evidence>
<reference evidence="2" key="2">
    <citation type="submission" date="2017-12" db="EMBL/GenBank/DDBJ databases">
        <title>Genome sequence of the Bar-tailed Godwit (Limosa lapponica baueri).</title>
        <authorList>
            <person name="Lima N.C.B."/>
            <person name="Parody-Merino A.M."/>
            <person name="Battley P.F."/>
            <person name="Fidler A.E."/>
            <person name="Prosdocimi F."/>
        </authorList>
    </citation>
    <scope>NUCLEOTIDE SEQUENCE [LARGE SCALE GENOMIC DNA]</scope>
</reference>
<reference evidence="2" key="1">
    <citation type="submission" date="2017-11" db="EMBL/GenBank/DDBJ databases">
        <authorList>
            <person name="Lima N.C."/>
            <person name="Parody-Merino A.M."/>
            <person name="Battley P.F."/>
            <person name="Fidler A.E."/>
            <person name="Prosdocimi F."/>
        </authorList>
    </citation>
    <scope>NUCLEOTIDE SEQUENCE [LARGE SCALE GENOMIC DNA]</scope>
</reference>
<organism evidence="1 2">
    <name type="scientific">Limosa lapponica baueri</name>
    <dbReference type="NCBI Taxonomy" id="1758121"/>
    <lineage>
        <taxon>Eukaryota</taxon>
        <taxon>Metazoa</taxon>
        <taxon>Chordata</taxon>
        <taxon>Craniata</taxon>
        <taxon>Vertebrata</taxon>
        <taxon>Euteleostomi</taxon>
        <taxon>Archelosauria</taxon>
        <taxon>Archosauria</taxon>
        <taxon>Dinosauria</taxon>
        <taxon>Saurischia</taxon>
        <taxon>Theropoda</taxon>
        <taxon>Coelurosauria</taxon>
        <taxon>Aves</taxon>
        <taxon>Neognathae</taxon>
        <taxon>Neoaves</taxon>
        <taxon>Charadriiformes</taxon>
        <taxon>Scolopacidae</taxon>
        <taxon>Limosa</taxon>
    </lineage>
</organism>
<sequence length="89" mass="9161">MCNLASPAPVLADVPSVPSAAWGWENSAWGGLPSSPPATAGSKDPIISPCAFMHPKASEMIPFQCLARADAKGLVVPYELLQATRAGNA</sequence>
<dbReference type="EMBL" id="KZ505948">
    <property type="protein sequence ID" value="PKU42925.1"/>
    <property type="molecule type" value="Genomic_DNA"/>
</dbReference>
<gene>
    <name evidence="1" type="ORF">llap_6775</name>
</gene>
<dbReference type="AlphaFoldDB" id="A0A2I0UA60"/>